<dbReference type="EMBL" id="SNWI01000005">
    <property type="protein sequence ID" value="TDO01385.1"/>
    <property type="molecule type" value="Genomic_DNA"/>
</dbReference>
<evidence type="ECO:0000313" key="1">
    <source>
        <dbReference type="EMBL" id="TDO01385.1"/>
    </source>
</evidence>
<name>A0A4R6H284_9BACT</name>
<comment type="caution">
    <text evidence="1">The sequence shown here is derived from an EMBL/GenBank/DDBJ whole genome shotgun (WGS) entry which is preliminary data.</text>
</comment>
<reference evidence="1 2" key="1">
    <citation type="submission" date="2019-03" db="EMBL/GenBank/DDBJ databases">
        <title>Freshwater and sediment microbial communities from various areas in North America, analyzing microbe dynamics in response to fracking.</title>
        <authorList>
            <person name="Lamendella R."/>
        </authorList>
    </citation>
    <scope>NUCLEOTIDE SEQUENCE [LARGE SCALE GENOMIC DNA]</scope>
    <source>
        <strain evidence="1 2">114D</strain>
    </source>
</reference>
<sequence>MNIEYVKKITGINQEKTLRKYLKIVEDMADSQMDNT</sequence>
<dbReference type="AlphaFoldDB" id="A0A4R6H284"/>
<accession>A0A4R6H284</accession>
<protein>
    <submittedName>
        <fullName evidence="1">Uncharacterized protein</fullName>
    </submittedName>
</protein>
<organism evidence="1 2">
    <name type="scientific">Sunxiuqinia elliptica</name>
    <dbReference type="NCBI Taxonomy" id="655355"/>
    <lineage>
        <taxon>Bacteria</taxon>
        <taxon>Pseudomonadati</taxon>
        <taxon>Bacteroidota</taxon>
        <taxon>Bacteroidia</taxon>
        <taxon>Marinilabiliales</taxon>
        <taxon>Prolixibacteraceae</taxon>
        <taxon>Sunxiuqinia</taxon>
    </lineage>
</organism>
<evidence type="ECO:0000313" key="2">
    <source>
        <dbReference type="Proteomes" id="UP000294848"/>
    </source>
</evidence>
<dbReference type="Proteomes" id="UP000294848">
    <property type="component" value="Unassembled WGS sequence"/>
</dbReference>
<gene>
    <name evidence="1" type="ORF">DET52_105244</name>
</gene>
<proteinExistence type="predicted"/>